<dbReference type="GO" id="GO:0070131">
    <property type="term" value="P:positive regulation of mitochondrial translation"/>
    <property type="evidence" value="ECO:0007669"/>
    <property type="project" value="TreeGrafter"/>
</dbReference>
<organism evidence="5">
    <name type="scientific">Soboliphyme baturini</name>
    <dbReference type="NCBI Taxonomy" id="241478"/>
    <lineage>
        <taxon>Eukaryota</taxon>
        <taxon>Metazoa</taxon>
        <taxon>Ecdysozoa</taxon>
        <taxon>Nematoda</taxon>
        <taxon>Enoplea</taxon>
        <taxon>Dorylaimia</taxon>
        <taxon>Dioctophymatida</taxon>
        <taxon>Dioctophymatoidea</taxon>
        <taxon>Soboliphymatidae</taxon>
        <taxon>Soboliphyme</taxon>
    </lineage>
</organism>
<dbReference type="AlphaFoldDB" id="A0A183J8E3"/>
<dbReference type="Proteomes" id="UP000270296">
    <property type="component" value="Unassembled WGS sequence"/>
</dbReference>
<dbReference type="OrthoDB" id="242766at2759"/>
<dbReference type="WBParaSite" id="SBAD_0001254601-mRNA-1">
    <property type="protein sequence ID" value="SBAD_0001254601-mRNA-1"/>
    <property type="gene ID" value="SBAD_0001254601"/>
</dbReference>
<name>A0A183J8E3_9BILA</name>
<dbReference type="GO" id="GO:0005739">
    <property type="term" value="C:mitochondrion"/>
    <property type="evidence" value="ECO:0007669"/>
    <property type="project" value="UniProtKB-ARBA"/>
</dbReference>
<dbReference type="EMBL" id="UZAM01017065">
    <property type="protein sequence ID" value="VDP45833.1"/>
    <property type="molecule type" value="Genomic_DNA"/>
</dbReference>
<sequence length="228" mass="26412">MAKILFRQCLYLVRRQSGSVARKEFSGKSDLKFSSKARPPKRSRVVTDEATKFDWNIWGYATCEEYQLNRLVKKLKDDEQFDVSLVSKELSNVITVKPLIKFGTEDLRRAFVFGEGVIIFWDFTLSERTALLEYIKPFEESGYDQALVQKEEETLKYCVTSESKSEFVGETFCLKLRSPEQEQMDMFAVSNAVAVSVKVRCLVVERFTITYDHKLNIELVYRLESGNS</sequence>
<gene>
    <name evidence="3" type="ORF">SBAD_LOCUS12142</name>
</gene>
<reference evidence="5" key="1">
    <citation type="submission" date="2016-06" db="UniProtKB">
        <authorList>
            <consortium name="WormBaseParasite"/>
        </authorList>
    </citation>
    <scope>IDENTIFICATION</scope>
</reference>
<evidence type="ECO:0000313" key="5">
    <source>
        <dbReference type="WBParaSite" id="SBAD_0001254601-mRNA-1"/>
    </source>
</evidence>
<dbReference type="PANTHER" id="PTHR16255:SF1">
    <property type="entry name" value="REQUIRED FOR MEIOTIC NUCLEAR DIVISION PROTEIN 1 HOMOLOG"/>
    <property type="match status" value="1"/>
</dbReference>
<evidence type="ECO:0000313" key="3">
    <source>
        <dbReference type="EMBL" id="VDP45833.1"/>
    </source>
</evidence>
<feature type="domain" description="DUF155" evidence="2">
    <location>
        <begin position="111"/>
        <end position="200"/>
    </location>
</feature>
<proteinExistence type="inferred from homology"/>
<dbReference type="PANTHER" id="PTHR16255">
    <property type="entry name" value="REQUIRED FOR MEIOTIC NUCLEAR DIVISION PROTEIN 1 HOMOLOG"/>
    <property type="match status" value="1"/>
</dbReference>
<dbReference type="InterPro" id="IPR003734">
    <property type="entry name" value="DUF155"/>
</dbReference>
<reference evidence="3 4" key="2">
    <citation type="submission" date="2018-11" db="EMBL/GenBank/DDBJ databases">
        <authorList>
            <consortium name="Pathogen Informatics"/>
        </authorList>
    </citation>
    <scope>NUCLEOTIDE SEQUENCE [LARGE SCALE GENOMIC DNA]</scope>
</reference>
<dbReference type="InterPro" id="IPR051624">
    <property type="entry name" value="RMD1/Sad1-interacting"/>
</dbReference>
<evidence type="ECO:0000259" key="2">
    <source>
        <dbReference type="Pfam" id="PF02582"/>
    </source>
</evidence>
<evidence type="ECO:0000313" key="4">
    <source>
        <dbReference type="Proteomes" id="UP000270296"/>
    </source>
</evidence>
<protein>
    <submittedName>
        <fullName evidence="5">DUF155 domain-containing protein</fullName>
    </submittedName>
</protein>
<keyword evidence="4" id="KW-1185">Reference proteome</keyword>
<comment type="similarity">
    <text evidence="1">Belongs to the RMD1/sif2 family.</text>
</comment>
<accession>A0A183J8E3</accession>
<evidence type="ECO:0000256" key="1">
    <source>
        <dbReference type="ARBA" id="ARBA00008306"/>
    </source>
</evidence>
<dbReference type="Pfam" id="PF02582">
    <property type="entry name" value="DUF155"/>
    <property type="match status" value="1"/>
</dbReference>